<dbReference type="Pfam" id="PF13679">
    <property type="entry name" value="Methyltransf_32"/>
    <property type="match status" value="1"/>
</dbReference>
<proteinExistence type="predicted"/>
<reference evidence="3" key="1">
    <citation type="journal article" date="2019" name="Int. J. Syst. Evol. Microbiol.">
        <title>The Global Catalogue of Microorganisms (GCM) 10K type strain sequencing project: providing services to taxonomists for standard genome sequencing and annotation.</title>
        <authorList>
            <consortium name="The Broad Institute Genomics Platform"/>
            <consortium name="The Broad Institute Genome Sequencing Center for Infectious Disease"/>
            <person name="Wu L."/>
            <person name="Ma J."/>
        </authorList>
    </citation>
    <scope>NUCLEOTIDE SEQUENCE [LARGE SCALE GENOMIC DNA]</scope>
    <source>
        <strain evidence="3">KCTC 42248</strain>
    </source>
</reference>
<dbReference type="GO" id="GO:0032259">
    <property type="term" value="P:methylation"/>
    <property type="evidence" value="ECO:0007669"/>
    <property type="project" value="UniProtKB-KW"/>
</dbReference>
<dbReference type="Gene3D" id="3.40.50.150">
    <property type="entry name" value="Vaccinia Virus protein VP39"/>
    <property type="match status" value="1"/>
</dbReference>
<organism evidence="2 3">
    <name type="scientific">Sphingobacterium corticis</name>
    <dbReference type="NCBI Taxonomy" id="1812823"/>
    <lineage>
        <taxon>Bacteria</taxon>
        <taxon>Pseudomonadati</taxon>
        <taxon>Bacteroidota</taxon>
        <taxon>Sphingobacteriia</taxon>
        <taxon>Sphingobacteriales</taxon>
        <taxon>Sphingobacteriaceae</taxon>
        <taxon>Sphingobacterium</taxon>
    </lineage>
</organism>
<dbReference type="PANTHER" id="PTHR13369">
    <property type="match status" value="1"/>
</dbReference>
<comment type="caution">
    <text evidence="2">The sequence shown here is derived from an EMBL/GenBank/DDBJ whole genome shotgun (WGS) entry which is preliminary data.</text>
</comment>
<dbReference type="SUPFAM" id="SSF53335">
    <property type="entry name" value="S-adenosyl-L-methionine-dependent methyltransferases"/>
    <property type="match status" value="1"/>
</dbReference>
<accession>A0ABW5NJL8</accession>
<evidence type="ECO:0000313" key="2">
    <source>
        <dbReference type="EMBL" id="MFD2598798.1"/>
    </source>
</evidence>
<keyword evidence="2" id="KW-0489">Methyltransferase</keyword>
<evidence type="ECO:0000259" key="1">
    <source>
        <dbReference type="Pfam" id="PF13679"/>
    </source>
</evidence>
<dbReference type="PANTHER" id="PTHR13369:SF3">
    <property type="entry name" value="METHYLTRANSFERASE DOMAIN-CONTAINING PROTEIN"/>
    <property type="match status" value="1"/>
</dbReference>
<gene>
    <name evidence="2" type="ORF">ACFSQ3_07520</name>
</gene>
<feature type="domain" description="Methyltransferase" evidence="1">
    <location>
        <begin position="159"/>
        <end position="295"/>
    </location>
</feature>
<evidence type="ECO:0000313" key="3">
    <source>
        <dbReference type="Proteomes" id="UP001597393"/>
    </source>
</evidence>
<dbReference type="InterPro" id="IPR025714">
    <property type="entry name" value="Methyltranfer_dom"/>
</dbReference>
<sequence>MKYVDKSIVLEAIRNSLSSELFVKATFGSYHGSDAELKNIYLKPILIKNQYHLSFTYRYARRDIVKNFSVEAAIDEILNCIEQTDFHSVSLFGQTSNNFFQFQKNKGWTFRTEEVSNVCAPSLSHNKVKDRKISDSKRPYLHALRLTDEEGNVFKKSQDKWKQINHYIELLSSELTNLSETKTLHIADMGAGKGYLTFALHDYLLQTKNQQIITTGVEYRKDLVDLCNTISADSKMDGLQFVEGTIDGYQPIADIDVLIALHACDTATDDAIFKGIQHNAQMIVVAPCCHKQVRRELEKSKVKNNLAFMTRHGIFLERHAEMLTDSIRALLLEYHGYQTKVMEFISDAHTPKNVLIIATKKTSISEAKKQQIKKELAELKSYFGLDVHHLELLLNSTGDWTN</sequence>
<name>A0ABW5NJL8_9SPHI</name>
<keyword evidence="2" id="KW-0808">Transferase</keyword>
<dbReference type="Proteomes" id="UP001597393">
    <property type="component" value="Unassembled WGS sequence"/>
</dbReference>
<dbReference type="GO" id="GO:0008168">
    <property type="term" value="F:methyltransferase activity"/>
    <property type="evidence" value="ECO:0007669"/>
    <property type="project" value="UniProtKB-KW"/>
</dbReference>
<dbReference type="RefSeq" id="WP_380868928.1">
    <property type="nucleotide sequence ID" value="NZ_JBHUMA010000006.1"/>
</dbReference>
<dbReference type="EMBL" id="JBHUMA010000006">
    <property type="protein sequence ID" value="MFD2598798.1"/>
    <property type="molecule type" value="Genomic_DNA"/>
</dbReference>
<keyword evidence="3" id="KW-1185">Reference proteome</keyword>
<protein>
    <submittedName>
        <fullName evidence="2">Methyltransferase</fullName>
    </submittedName>
</protein>
<dbReference type="InterPro" id="IPR029063">
    <property type="entry name" value="SAM-dependent_MTases_sf"/>
</dbReference>